<dbReference type="Proteomes" id="UP001281147">
    <property type="component" value="Unassembled WGS sequence"/>
</dbReference>
<proteinExistence type="predicted"/>
<name>A0ACC3NRA7_9PEZI</name>
<protein>
    <submittedName>
        <fullName evidence="1">Uncharacterized protein</fullName>
    </submittedName>
</protein>
<organism evidence="1 2">
    <name type="scientific">Vermiconidia calcicola</name>
    <dbReference type="NCBI Taxonomy" id="1690605"/>
    <lineage>
        <taxon>Eukaryota</taxon>
        <taxon>Fungi</taxon>
        <taxon>Dikarya</taxon>
        <taxon>Ascomycota</taxon>
        <taxon>Pezizomycotina</taxon>
        <taxon>Dothideomycetes</taxon>
        <taxon>Dothideomycetidae</taxon>
        <taxon>Mycosphaerellales</taxon>
        <taxon>Extremaceae</taxon>
        <taxon>Vermiconidia</taxon>
    </lineage>
</organism>
<sequence>MAAVMDSNKLNVQCTYADCSKYFETEQDMKYHKTSAPEHDYCKKCDVDCLDFDDLTQHKVSAMQPFLEGRMRHNKDVSPAHIVCEFCGMDFKSFGGRDKHRKTIHPADQNIVCPGNGCGYIFVKASALIAHFEDGACCAISSIDYLRKVQGKHVNTLLEGKLDKFALGCQVNAAYAPASDRPGVVDPSEDQDSDPGGITLLDQEDEAHKGGYKPLHAEIRSPLIEMNNAAPLTRKNLETWPRMPGLAPPPLTESMRSMSINSATPSINSTQKSASEFASEITSRRRGTKVYTESYPSLSSPVNSPSIKGDDGSKSFVTDTTASTTSRSVAWTTRGTSRALFKDAKPTPPAGDWTALYKQRVDDALAKHSNNLLHSRVWDPHSSDYNVDRFLHQVTGKYTCPFPDCGDDYENPVDLEGHLQLTHLRKDFRCPQCLKIFTKGSSLIAHAESAGGKCKVKDTTNFRKLLDEVSGGFLDAKDVKQPKILKMDKAVVKAGEEPANGVMSTRFSARLPEPRW</sequence>
<evidence type="ECO:0000313" key="1">
    <source>
        <dbReference type="EMBL" id="KAK3721514.1"/>
    </source>
</evidence>
<accession>A0ACC3NRA7</accession>
<keyword evidence="2" id="KW-1185">Reference proteome</keyword>
<evidence type="ECO:0000313" key="2">
    <source>
        <dbReference type="Proteomes" id="UP001281147"/>
    </source>
</evidence>
<comment type="caution">
    <text evidence="1">The sequence shown here is derived from an EMBL/GenBank/DDBJ whole genome shotgun (WGS) entry which is preliminary data.</text>
</comment>
<gene>
    <name evidence="1" type="ORF">LTR37_003070</name>
</gene>
<dbReference type="EMBL" id="JAUTXU010000017">
    <property type="protein sequence ID" value="KAK3721514.1"/>
    <property type="molecule type" value="Genomic_DNA"/>
</dbReference>
<reference evidence="1" key="1">
    <citation type="submission" date="2023-07" db="EMBL/GenBank/DDBJ databases">
        <title>Black Yeasts Isolated from many extreme environments.</title>
        <authorList>
            <person name="Coleine C."/>
            <person name="Stajich J.E."/>
            <person name="Selbmann L."/>
        </authorList>
    </citation>
    <scope>NUCLEOTIDE SEQUENCE</scope>
    <source>
        <strain evidence="1">CCFEE 5714</strain>
    </source>
</reference>